<comment type="similarity">
    <text evidence="3">Belongs to the OmpP1/FadL family.</text>
</comment>
<dbReference type="GO" id="GO:0015483">
    <property type="term" value="F:long-chain fatty acid transporting porin activity"/>
    <property type="evidence" value="ECO:0007669"/>
    <property type="project" value="TreeGrafter"/>
</dbReference>
<keyword evidence="7" id="KW-0472">Membrane</keyword>
<protein>
    <submittedName>
        <fullName evidence="9">Uncharacterized protein</fullName>
    </submittedName>
</protein>
<evidence type="ECO:0000256" key="4">
    <source>
        <dbReference type="ARBA" id="ARBA00022452"/>
    </source>
</evidence>
<name>A0A532UPH8_UNCL8</name>
<dbReference type="AlphaFoldDB" id="A0A532UPH8"/>
<dbReference type="PANTHER" id="PTHR35093:SF8">
    <property type="entry name" value="OUTER MEMBRANE PROTEIN NMB0088-RELATED"/>
    <property type="match status" value="1"/>
</dbReference>
<evidence type="ECO:0000256" key="7">
    <source>
        <dbReference type="ARBA" id="ARBA00023136"/>
    </source>
</evidence>
<reference evidence="9 10" key="1">
    <citation type="submission" date="2017-06" db="EMBL/GenBank/DDBJ databases">
        <title>Novel microbial phyla capable of carbon fixation and sulfur reduction in deep-sea sediments.</title>
        <authorList>
            <person name="Huang J."/>
            <person name="Baker B."/>
            <person name="Wang Y."/>
        </authorList>
    </citation>
    <scope>NUCLEOTIDE SEQUENCE [LARGE SCALE GENOMIC DNA]</scope>
    <source>
        <strain evidence="9">B3_LCP</strain>
    </source>
</reference>
<dbReference type="InterPro" id="IPR005362">
    <property type="entry name" value="UPF0164"/>
</dbReference>
<evidence type="ECO:0000256" key="8">
    <source>
        <dbReference type="ARBA" id="ARBA00023237"/>
    </source>
</evidence>
<keyword evidence="4" id="KW-1134">Transmembrane beta strand</keyword>
<evidence type="ECO:0000256" key="5">
    <source>
        <dbReference type="ARBA" id="ARBA00022692"/>
    </source>
</evidence>
<keyword evidence="6" id="KW-0732">Signal</keyword>
<dbReference type="Pfam" id="PF03687">
    <property type="entry name" value="UPF0164"/>
    <property type="match status" value="1"/>
</dbReference>
<evidence type="ECO:0000313" key="9">
    <source>
        <dbReference type="EMBL" id="TKJ36846.1"/>
    </source>
</evidence>
<dbReference type="InterPro" id="IPR005017">
    <property type="entry name" value="OMPP1/FadL/TodX"/>
</dbReference>
<evidence type="ECO:0000256" key="1">
    <source>
        <dbReference type="ARBA" id="ARBA00004571"/>
    </source>
</evidence>
<keyword evidence="5" id="KW-0812">Transmembrane</keyword>
<evidence type="ECO:0000256" key="2">
    <source>
        <dbReference type="ARBA" id="ARBA00005846"/>
    </source>
</evidence>
<sequence length="427" mass="47198">MQGIYMRILVVILVTSSFYVALLFNCALATTSEDLYGEVVFLRGLELGAGGRALALGGAYRAISEDLSALYWNPAGLATIRRLEVGIGISQSMTQDDASISTTVVSNQLSKTRLNELGMVLPFPTYRGSLVFALGYHQVRQYDSFGTFQEITSSYNFQGDELEAGRLGKWALGGAIDVSPVVSVGLALNFWTGYDDYSYNGYQFEDSQNWQEFDQAINWELSGFNLITGVLLRPAHWLRIGASLESPLKLKVGESYSELGKQLISGVYTESPFAENYDYKVSYPFRAGLGTAVTLGPLGLSSDVVFNDWSQIMFSGEPPFTGLDREEANREIARLLRPTVDLHFGAELWVPASPVRIQAGYAWLPSPFKDDNLLTDKHIFSGGINTLLDQALLAQATLAWTGWDRTLGGWGENLQFTHLLLTLSYRF</sequence>
<dbReference type="PANTHER" id="PTHR35093">
    <property type="entry name" value="OUTER MEMBRANE PROTEIN NMB0088-RELATED"/>
    <property type="match status" value="1"/>
</dbReference>
<dbReference type="GO" id="GO:0009279">
    <property type="term" value="C:cell outer membrane"/>
    <property type="evidence" value="ECO:0007669"/>
    <property type="project" value="UniProtKB-SubCell"/>
</dbReference>
<accession>A0A532UPH8</accession>
<dbReference type="EMBL" id="NJBN01000015">
    <property type="protein sequence ID" value="TKJ36846.1"/>
    <property type="molecule type" value="Genomic_DNA"/>
</dbReference>
<proteinExistence type="inferred from homology"/>
<keyword evidence="8" id="KW-0998">Cell outer membrane</keyword>
<gene>
    <name evidence="9" type="ORF">CEE37_14780</name>
</gene>
<evidence type="ECO:0000256" key="3">
    <source>
        <dbReference type="ARBA" id="ARBA00008163"/>
    </source>
</evidence>
<organism evidence="9 10">
    <name type="scientific">candidate division LCP-89 bacterium B3_LCP</name>
    <dbReference type="NCBI Taxonomy" id="2012998"/>
    <lineage>
        <taxon>Bacteria</taxon>
        <taxon>Pseudomonadati</taxon>
        <taxon>Bacteria division LCP-89</taxon>
    </lineage>
</organism>
<comment type="caution">
    <text evidence="9">The sequence shown here is derived from an EMBL/GenBank/DDBJ whole genome shotgun (WGS) entry which is preliminary data.</text>
</comment>
<dbReference type="SUPFAM" id="SSF56935">
    <property type="entry name" value="Porins"/>
    <property type="match status" value="1"/>
</dbReference>
<dbReference type="Proteomes" id="UP000319619">
    <property type="component" value="Unassembled WGS sequence"/>
</dbReference>
<dbReference type="Gene3D" id="2.40.160.60">
    <property type="entry name" value="Outer membrane protein transport protein (OMPP1/FadL/TodX)"/>
    <property type="match status" value="1"/>
</dbReference>
<evidence type="ECO:0000313" key="10">
    <source>
        <dbReference type="Proteomes" id="UP000319619"/>
    </source>
</evidence>
<evidence type="ECO:0000256" key="6">
    <source>
        <dbReference type="ARBA" id="ARBA00022729"/>
    </source>
</evidence>
<comment type="subcellular location">
    <subcellularLocation>
        <location evidence="1">Cell outer membrane</location>
        <topology evidence="1">Multi-pass membrane protein</topology>
    </subcellularLocation>
</comment>
<comment type="similarity">
    <text evidence="2">Belongs to the UPF0164 family.</text>
</comment>